<name>A0A934J6E8_9BACL</name>
<dbReference type="InterPro" id="IPR016181">
    <property type="entry name" value="Acyl_CoA_acyltransferase"/>
</dbReference>
<reference evidence="4" key="1">
    <citation type="submission" date="2020-12" db="EMBL/GenBank/DDBJ databases">
        <authorList>
            <person name="Huq M.A."/>
        </authorList>
    </citation>
    <scope>NUCLEOTIDE SEQUENCE</scope>
    <source>
        <strain evidence="4">MAHUQ-46</strain>
    </source>
</reference>
<keyword evidence="1" id="KW-0808">Transferase</keyword>
<dbReference type="PANTHER" id="PTHR43877:SF2">
    <property type="entry name" value="AMINOALKYLPHOSPHONATE N-ACETYLTRANSFERASE-RELATED"/>
    <property type="match status" value="1"/>
</dbReference>
<dbReference type="RefSeq" id="WP_199018786.1">
    <property type="nucleotide sequence ID" value="NZ_JAELUP010000022.1"/>
</dbReference>
<keyword evidence="5" id="KW-1185">Reference proteome</keyword>
<evidence type="ECO:0000313" key="4">
    <source>
        <dbReference type="EMBL" id="MBJ6361235.1"/>
    </source>
</evidence>
<dbReference type="AlphaFoldDB" id="A0A934J6E8"/>
<dbReference type="PANTHER" id="PTHR43877">
    <property type="entry name" value="AMINOALKYLPHOSPHONATE N-ACETYLTRANSFERASE-RELATED-RELATED"/>
    <property type="match status" value="1"/>
</dbReference>
<protein>
    <submittedName>
        <fullName evidence="4">GNAT family N-acetyltransferase</fullName>
    </submittedName>
</protein>
<dbReference type="CDD" id="cd04301">
    <property type="entry name" value="NAT_SF"/>
    <property type="match status" value="1"/>
</dbReference>
<comment type="caution">
    <text evidence="4">The sequence shown here is derived from an EMBL/GenBank/DDBJ whole genome shotgun (WGS) entry which is preliminary data.</text>
</comment>
<dbReference type="PROSITE" id="PS51186">
    <property type="entry name" value="GNAT"/>
    <property type="match status" value="1"/>
</dbReference>
<accession>A0A934J6E8</accession>
<organism evidence="4 5">
    <name type="scientific">Paenibacillus roseus</name>
    <dbReference type="NCBI Taxonomy" id="2798579"/>
    <lineage>
        <taxon>Bacteria</taxon>
        <taxon>Bacillati</taxon>
        <taxon>Bacillota</taxon>
        <taxon>Bacilli</taxon>
        <taxon>Bacillales</taxon>
        <taxon>Paenibacillaceae</taxon>
        <taxon>Paenibacillus</taxon>
    </lineage>
</organism>
<keyword evidence="2" id="KW-0012">Acyltransferase</keyword>
<feature type="domain" description="N-acetyltransferase" evidence="3">
    <location>
        <begin position="1"/>
        <end position="166"/>
    </location>
</feature>
<evidence type="ECO:0000259" key="3">
    <source>
        <dbReference type="PROSITE" id="PS51186"/>
    </source>
</evidence>
<evidence type="ECO:0000256" key="2">
    <source>
        <dbReference type="ARBA" id="ARBA00023315"/>
    </source>
</evidence>
<dbReference type="EMBL" id="JAELUP010000022">
    <property type="protein sequence ID" value="MBJ6361235.1"/>
    <property type="molecule type" value="Genomic_DNA"/>
</dbReference>
<dbReference type="InterPro" id="IPR000182">
    <property type="entry name" value="GNAT_dom"/>
</dbReference>
<dbReference type="SUPFAM" id="SSF55729">
    <property type="entry name" value="Acyl-CoA N-acyltransferases (Nat)"/>
    <property type="match status" value="1"/>
</dbReference>
<dbReference type="Pfam" id="PF00583">
    <property type="entry name" value="Acetyltransf_1"/>
    <property type="match status" value="1"/>
</dbReference>
<evidence type="ECO:0000313" key="5">
    <source>
        <dbReference type="Proteomes" id="UP000640274"/>
    </source>
</evidence>
<dbReference type="GO" id="GO:0016747">
    <property type="term" value="F:acyltransferase activity, transferring groups other than amino-acyl groups"/>
    <property type="evidence" value="ECO:0007669"/>
    <property type="project" value="InterPro"/>
</dbReference>
<evidence type="ECO:0000256" key="1">
    <source>
        <dbReference type="ARBA" id="ARBA00022679"/>
    </source>
</evidence>
<sequence>MIREAYTEDLASIQEFIHKTVDVMHEEGSDQWDSSYPQIRHFKEDIEHHSLYVKETDEGVQACITVDQKMASLYKDIAWTHPEDPAMTFHRLAVNPHARKGGLAKELIQFAENLAAAQGIRWIRIDTYSLNYKAQTLFTRLGYTKKGEIVYPGKSHPFYCYEKDLQE</sequence>
<dbReference type="Gene3D" id="3.40.630.30">
    <property type="match status" value="1"/>
</dbReference>
<gene>
    <name evidence="4" type="ORF">JFN88_07930</name>
</gene>
<dbReference type="Proteomes" id="UP000640274">
    <property type="component" value="Unassembled WGS sequence"/>
</dbReference>
<proteinExistence type="predicted"/>
<dbReference type="InterPro" id="IPR050832">
    <property type="entry name" value="Bact_Acetyltransf"/>
</dbReference>